<evidence type="ECO:0000256" key="1">
    <source>
        <dbReference type="SAM" id="MobiDB-lite"/>
    </source>
</evidence>
<proteinExistence type="predicted"/>
<feature type="compositionally biased region" description="Low complexity" evidence="1">
    <location>
        <begin position="210"/>
        <end position="220"/>
    </location>
</feature>
<protein>
    <recommendedName>
        <fullName evidence="4">Hydroxyneurosporene synthase (CrtC)</fullName>
    </recommendedName>
</protein>
<dbReference type="EMBL" id="JAFIDN010000005">
    <property type="protein sequence ID" value="MBP3192539.1"/>
    <property type="molecule type" value="Genomic_DNA"/>
</dbReference>
<evidence type="ECO:0008006" key="4">
    <source>
        <dbReference type="Google" id="ProtNLM"/>
    </source>
</evidence>
<dbReference type="AlphaFoldDB" id="A0A8J7RRE9"/>
<comment type="caution">
    <text evidence="2">The sequence shown here is derived from an EMBL/GenBank/DDBJ whole genome shotgun (WGS) entry which is preliminary data.</text>
</comment>
<feature type="region of interest" description="Disordered" evidence="1">
    <location>
        <begin position="59"/>
        <end position="88"/>
    </location>
</feature>
<dbReference type="SUPFAM" id="SSF159245">
    <property type="entry name" value="AttH-like"/>
    <property type="match status" value="1"/>
</dbReference>
<organism evidence="2 3">
    <name type="scientific">Natronogracilivirga saccharolytica</name>
    <dbReference type="NCBI Taxonomy" id="2812953"/>
    <lineage>
        <taxon>Bacteria</taxon>
        <taxon>Pseudomonadati</taxon>
        <taxon>Balneolota</taxon>
        <taxon>Balneolia</taxon>
        <taxon>Balneolales</taxon>
        <taxon>Cyclonatronaceae</taxon>
        <taxon>Natronogracilivirga</taxon>
    </lineage>
</organism>
<sequence length="441" mass="50229">MQLISDSNRDARHPKTRPGSYEWWYFDGISDDGEYQIVIIYYDGCPFSTRYVREADRFRHKSGDGSGMKGDGPDSGTGGNTDAGAAGNTLADTAENAPENKAAEAAGALAGQHPAISISVYHKGEPIFYSLSEYPPDQCSFSEDKPEVTIGGNSLRRDVREKHGSEDFSGYDLRINERLPSGDELKGIITFTGMVPNERMFGTAKKSGGRRSSPNRSNSNAADADQIARDGTGPDGETHLWNLVFPRAKMQCRMNLLKNGIVSREMIFDGIGYHDHNLGTEPMRQSFRDWYWGRVHFEEATLVYYVMNKKSGADYRAWLISSDNRRLLYTLDLKNIRRRRFNGFLLRPGRELRFQDKELGVVIRHKKVSDSGPFYCRYVTEAHLTHPSIGEKVSGTGIGEYIRPGRIHRRIFWPLVHMRLRYVDSKPHWVQKSPRLYRWTW</sequence>
<gene>
    <name evidence="2" type="ORF">NATSA_07680</name>
</gene>
<dbReference type="RefSeq" id="WP_210511440.1">
    <property type="nucleotide sequence ID" value="NZ_JAFIDN010000005.1"/>
</dbReference>
<keyword evidence="3" id="KW-1185">Reference proteome</keyword>
<evidence type="ECO:0000313" key="2">
    <source>
        <dbReference type="EMBL" id="MBP3192539.1"/>
    </source>
</evidence>
<dbReference type="CDD" id="cd21471">
    <property type="entry name" value="CrtC-like"/>
    <property type="match status" value="1"/>
</dbReference>
<accession>A0A8J7RRE9</accession>
<reference evidence="2" key="1">
    <citation type="submission" date="2021-02" db="EMBL/GenBank/DDBJ databases">
        <title>Natronogracilivirga saccharolytica gen. nov. sp. nov. a new anaerobic, haloalkiliphilic carbohydrate-fermenting bacterium from soda lake and proposing of Cyclonatronumiaceae fam. nov. in the phylum Balneolaeota.</title>
        <authorList>
            <person name="Zhilina T.N."/>
            <person name="Sorokin D.Y."/>
            <person name="Zavarzina D.G."/>
            <person name="Toshchakov S.V."/>
            <person name="Kublanov I.V."/>
        </authorList>
    </citation>
    <scope>NUCLEOTIDE SEQUENCE</scope>
    <source>
        <strain evidence="2">Z-1702</strain>
    </source>
</reference>
<name>A0A8J7RRE9_9BACT</name>
<dbReference type="Proteomes" id="UP000673975">
    <property type="component" value="Unassembled WGS sequence"/>
</dbReference>
<feature type="region of interest" description="Disordered" evidence="1">
    <location>
        <begin position="200"/>
        <end position="234"/>
    </location>
</feature>
<evidence type="ECO:0000313" key="3">
    <source>
        <dbReference type="Proteomes" id="UP000673975"/>
    </source>
</evidence>
<feature type="compositionally biased region" description="Gly residues" evidence="1">
    <location>
        <begin position="64"/>
        <end position="81"/>
    </location>
</feature>